<dbReference type="Gene3D" id="1.10.10.60">
    <property type="entry name" value="Homeodomain-like"/>
    <property type="match status" value="1"/>
</dbReference>
<dbReference type="InterPro" id="IPR009057">
    <property type="entry name" value="Homeodomain-like_sf"/>
</dbReference>
<reference evidence="2 3" key="1">
    <citation type="submission" date="2021-10" db="EMBL/GenBank/DDBJ databases">
        <title>Alishewanella koreense sp. nov. isolated from seawater of southwestern coast in South Korea and the proposal for the reclassification of Rheinheimera perlucida and Rheinheimera tuosuensis as Arsukibacterium perlucida and Arsukibacterium tuosuensis.</title>
        <authorList>
            <person name="Kim K.H."/>
            <person name="Ruan W."/>
            <person name="Kim K.R."/>
            <person name="Baek J.H."/>
            <person name="Jeon C.O."/>
        </authorList>
    </citation>
    <scope>NUCLEOTIDE SEQUENCE [LARGE SCALE GENOMIC DNA]</scope>
    <source>
        <strain evidence="2 3">16-MA</strain>
    </source>
</reference>
<dbReference type="InterPro" id="IPR014875">
    <property type="entry name" value="Mor_transcription_activator"/>
</dbReference>
<evidence type="ECO:0000313" key="3">
    <source>
        <dbReference type="Proteomes" id="UP000633814"/>
    </source>
</evidence>
<name>A0ABS8C1E9_9ALTE</name>
<dbReference type="InterPro" id="IPR052411">
    <property type="entry name" value="c-mor_Regulatory_Protein"/>
</dbReference>
<proteinExistence type="predicted"/>
<dbReference type="PANTHER" id="PTHR37812">
    <property type="entry name" value="MU-LIKE PROPHAGE FLUMU PROTEIN C"/>
    <property type="match status" value="1"/>
</dbReference>
<dbReference type="RefSeq" id="WP_226750242.1">
    <property type="nucleotide sequence ID" value="NZ_JAEINI020000002.1"/>
</dbReference>
<dbReference type="EMBL" id="JAEINI020000002">
    <property type="protein sequence ID" value="MCB5226154.1"/>
    <property type="molecule type" value="Genomic_DNA"/>
</dbReference>
<dbReference type="Pfam" id="PF08765">
    <property type="entry name" value="Mor"/>
    <property type="match status" value="1"/>
</dbReference>
<dbReference type="SUPFAM" id="SSF46689">
    <property type="entry name" value="Homeodomain-like"/>
    <property type="match status" value="1"/>
</dbReference>
<dbReference type="Proteomes" id="UP000633814">
    <property type="component" value="Unassembled WGS sequence"/>
</dbReference>
<protein>
    <recommendedName>
        <fullName evidence="1">Mor transcription activator domain-containing protein</fullName>
    </recommendedName>
</protein>
<organism evidence="2 3">
    <name type="scientific">Alishewanella maricola</name>
    <dbReference type="NCBI Taxonomy" id="2795740"/>
    <lineage>
        <taxon>Bacteria</taxon>
        <taxon>Pseudomonadati</taxon>
        <taxon>Pseudomonadota</taxon>
        <taxon>Gammaproteobacteria</taxon>
        <taxon>Alteromonadales</taxon>
        <taxon>Alteromonadaceae</taxon>
        <taxon>Alishewanella</taxon>
    </lineage>
</organism>
<comment type="caution">
    <text evidence="2">The sequence shown here is derived from an EMBL/GenBank/DDBJ whole genome shotgun (WGS) entry which is preliminary data.</text>
</comment>
<sequence>MTEQQLDAFADDDLQQLLTDLDKLPPEQRSDAINRIPAQLQSLMALFESELKGQVKQPENVAQRLVIELAHYLGGIQTYIPRNDRLKTLLRNIAIYNAHNKGASIRSLAENHRLTDMQIYSIIKEQTQVERARRQFKLF</sequence>
<dbReference type="PANTHER" id="PTHR37812:SF1">
    <property type="entry name" value="MU-LIKE PROPHAGE FLUMU PROTEIN C"/>
    <property type="match status" value="1"/>
</dbReference>
<keyword evidence="3" id="KW-1185">Reference proteome</keyword>
<evidence type="ECO:0000259" key="1">
    <source>
        <dbReference type="Pfam" id="PF08765"/>
    </source>
</evidence>
<accession>A0ABS8C1E9</accession>
<evidence type="ECO:0000313" key="2">
    <source>
        <dbReference type="EMBL" id="MCB5226154.1"/>
    </source>
</evidence>
<feature type="domain" description="Mor transcription activator" evidence="1">
    <location>
        <begin position="35"/>
        <end position="138"/>
    </location>
</feature>
<gene>
    <name evidence="2" type="ORF">JAO78_004930</name>
</gene>